<dbReference type="AlphaFoldDB" id="A0A8D2HZW3"/>
<dbReference type="GeneTree" id="ENSGT01150000287358"/>
<name>A0A8D2HZW3_UROPR</name>
<evidence type="ECO:0000313" key="3">
    <source>
        <dbReference type="Proteomes" id="UP000694417"/>
    </source>
</evidence>
<evidence type="ECO:0000313" key="2">
    <source>
        <dbReference type="Ensembl" id="ENSUPAP00010023858.1"/>
    </source>
</evidence>
<feature type="region of interest" description="Disordered" evidence="1">
    <location>
        <begin position="56"/>
        <end position="75"/>
    </location>
</feature>
<sequence>MHGHQQCRGGHKDQLQGPQADVGDGEEVVVAHVLASWLQSVADKVVLFITPHFLGGHHEDHDSEDEDDCDPHLPNAGGVFVHTPNESVQGPPIHCVALFLNRQKGKHNVLKIHS</sequence>
<reference evidence="2" key="1">
    <citation type="submission" date="2025-08" db="UniProtKB">
        <authorList>
            <consortium name="Ensembl"/>
        </authorList>
    </citation>
    <scope>IDENTIFICATION</scope>
</reference>
<dbReference type="Ensembl" id="ENSUPAT00010027140.1">
    <property type="protein sequence ID" value="ENSUPAP00010023858.1"/>
    <property type="gene ID" value="ENSUPAG00010018929.1"/>
</dbReference>
<dbReference type="Proteomes" id="UP000694417">
    <property type="component" value="Unplaced"/>
</dbReference>
<keyword evidence="3" id="KW-1185">Reference proteome</keyword>
<evidence type="ECO:0000256" key="1">
    <source>
        <dbReference type="SAM" id="MobiDB-lite"/>
    </source>
</evidence>
<reference evidence="2" key="2">
    <citation type="submission" date="2025-09" db="UniProtKB">
        <authorList>
            <consortium name="Ensembl"/>
        </authorList>
    </citation>
    <scope>IDENTIFICATION</scope>
</reference>
<accession>A0A8D2HZW3</accession>
<organism evidence="2 3">
    <name type="scientific">Urocitellus parryii</name>
    <name type="common">Arctic ground squirrel</name>
    <name type="synonym">Spermophilus parryii</name>
    <dbReference type="NCBI Taxonomy" id="9999"/>
    <lineage>
        <taxon>Eukaryota</taxon>
        <taxon>Metazoa</taxon>
        <taxon>Chordata</taxon>
        <taxon>Craniata</taxon>
        <taxon>Vertebrata</taxon>
        <taxon>Euteleostomi</taxon>
        <taxon>Mammalia</taxon>
        <taxon>Eutheria</taxon>
        <taxon>Euarchontoglires</taxon>
        <taxon>Glires</taxon>
        <taxon>Rodentia</taxon>
        <taxon>Sciuromorpha</taxon>
        <taxon>Sciuridae</taxon>
        <taxon>Xerinae</taxon>
        <taxon>Marmotini</taxon>
        <taxon>Urocitellus</taxon>
    </lineage>
</organism>
<protein>
    <submittedName>
        <fullName evidence="2">Uncharacterized protein</fullName>
    </submittedName>
</protein>
<proteinExistence type="predicted"/>
<feature type="region of interest" description="Disordered" evidence="1">
    <location>
        <begin position="1"/>
        <end position="21"/>
    </location>
</feature>